<evidence type="ECO:0008006" key="4">
    <source>
        <dbReference type="Google" id="ProtNLM"/>
    </source>
</evidence>
<organism evidence="2 3">
    <name type="scientific">Ktedonobacter robiniae</name>
    <dbReference type="NCBI Taxonomy" id="2778365"/>
    <lineage>
        <taxon>Bacteria</taxon>
        <taxon>Bacillati</taxon>
        <taxon>Chloroflexota</taxon>
        <taxon>Ktedonobacteria</taxon>
        <taxon>Ktedonobacterales</taxon>
        <taxon>Ktedonobacteraceae</taxon>
        <taxon>Ktedonobacter</taxon>
    </lineage>
</organism>
<proteinExistence type="predicted"/>
<feature type="compositionally biased region" description="Polar residues" evidence="1">
    <location>
        <begin position="260"/>
        <end position="272"/>
    </location>
</feature>
<dbReference type="Proteomes" id="UP000654345">
    <property type="component" value="Unassembled WGS sequence"/>
</dbReference>
<evidence type="ECO:0000256" key="1">
    <source>
        <dbReference type="SAM" id="MobiDB-lite"/>
    </source>
</evidence>
<reference evidence="2 3" key="1">
    <citation type="journal article" date="2021" name="Int. J. Syst. Evol. Microbiol.">
        <title>Reticulibacter mediterranei gen. nov., sp. nov., within the new family Reticulibacteraceae fam. nov., and Ktedonospora formicarum gen. nov., sp. nov., Ktedonobacter robiniae sp. nov., Dictyobacter formicarum sp. nov. and Dictyobacter arantiisoli sp. nov., belonging to the class Ktedonobacteria.</title>
        <authorList>
            <person name="Yabe S."/>
            <person name="Zheng Y."/>
            <person name="Wang C.M."/>
            <person name="Sakai Y."/>
            <person name="Abe K."/>
            <person name="Yokota A."/>
            <person name="Donadio S."/>
            <person name="Cavaletti L."/>
            <person name="Monciardini P."/>
        </authorList>
    </citation>
    <scope>NUCLEOTIDE SEQUENCE [LARGE SCALE GENOMIC DNA]</scope>
    <source>
        <strain evidence="2 3">SOSP1-30</strain>
    </source>
</reference>
<name>A0ABQ3V610_9CHLR</name>
<protein>
    <recommendedName>
        <fullName evidence="4">NACHT domain-containing protein</fullName>
    </recommendedName>
</protein>
<sequence>MHLVSQPGAVFNPLSLAVREPHLPEQPREDGTSIIDVYFKAHQELCILGEPGVGKSTQLYILDKHLLQRAETDQQAPIPIIFWLSEWTINQHSLVLWMIEQLIKRYGISRSFAQQLVMEHQIIPLLDGLNEMLEEARSQCIAAINTYLEHPYPLVICSTSNEYAAVSQTSPLHLKLAVVLKPLTDSDITSILARGSSLTLLNSGINLTIRELQSAGFSPYASCHVSFSWHTIEEHASQPGTRKRERSQPGQVRPGKKTDQGNVPSQALSLIS</sequence>
<evidence type="ECO:0000313" key="3">
    <source>
        <dbReference type="Proteomes" id="UP000654345"/>
    </source>
</evidence>
<keyword evidence="3" id="KW-1185">Reference proteome</keyword>
<comment type="caution">
    <text evidence="2">The sequence shown here is derived from an EMBL/GenBank/DDBJ whole genome shotgun (WGS) entry which is preliminary data.</text>
</comment>
<feature type="region of interest" description="Disordered" evidence="1">
    <location>
        <begin position="235"/>
        <end position="272"/>
    </location>
</feature>
<dbReference type="EMBL" id="BNJG01000005">
    <property type="protein sequence ID" value="GHO60315.1"/>
    <property type="molecule type" value="Genomic_DNA"/>
</dbReference>
<accession>A0ABQ3V610</accession>
<dbReference type="SUPFAM" id="SSF52540">
    <property type="entry name" value="P-loop containing nucleoside triphosphate hydrolases"/>
    <property type="match status" value="1"/>
</dbReference>
<dbReference type="InterPro" id="IPR027417">
    <property type="entry name" value="P-loop_NTPase"/>
</dbReference>
<gene>
    <name evidence="2" type="ORF">KSB_87900</name>
</gene>
<dbReference type="Gene3D" id="3.40.50.300">
    <property type="entry name" value="P-loop containing nucleotide triphosphate hydrolases"/>
    <property type="match status" value="1"/>
</dbReference>
<dbReference type="RefSeq" id="WP_201376471.1">
    <property type="nucleotide sequence ID" value="NZ_BNJG01000005.1"/>
</dbReference>
<evidence type="ECO:0000313" key="2">
    <source>
        <dbReference type="EMBL" id="GHO60315.1"/>
    </source>
</evidence>